<name>A0A8S2ZDR4_9BILA</name>
<dbReference type="Proteomes" id="UP000681967">
    <property type="component" value="Unassembled WGS sequence"/>
</dbReference>
<reference evidence="8" key="1">
    <citation type="submission" date="2021-02" db="EMBL/GenBank/DDBJ databases">
        <authorList>
            <person name="Nowell W R."/>
        </authorList>
    </citation>
    <scope>NUCLEOTIDE SEQUENCE</scope>
</reference>
<dbReference type="AlphaFoldDB" id="A0A8S2ZDR4"/>
<proteinExistence type="predicted"/>
<dbReference type="InterPro" id="IPR020568">
    <property type="entry name" value="Ribosomal_Su5_D2-typ_SF"/>
</dbReference>
<dbReference type="PANTHER" id="PTHR10169">
    <property type="entry name" value="DNA TOPOISOMERASE/GYRASE"/>
    <property type="match status" value="1"/>
</dbReference>
<protein>
    <recommendedName>
        <fullName evidence="3">DNA topoisomerase (ATP-hydrolyzing)</fullName>
        <ecNumber evidence="3">5.6.2.2</ecNumber>
    </recommendedName>
</protein>
<keyword evidence="5" id="KW-0238">DNA-binding</keyword>
<sequence>KCEFLIKKAEEMPKIIKNKIAYVSHLDKIFDEILGKIKICNDDYGIRVHKWIQDESIYIPIFIFDDRNGYDPKIWSNNKCHSHDTIINKTCHNPKEFTCIIFTTSDLNRFQMDKFDDDDLVSLFKRCAYNVVMSAGCNVTPNVNGCWDIGVAKNDYNNDFQQTNFVNSILTSEHDKHIDYIIEQICPKLVEHIKQKSKAAAAAKNLKPMQVENHSFICVSCLIEYAEFESQAKPKQISN</sequence>
<dbReference type="SUPFAM" id="SSF54211">
    <property type="entry name" value="Ribosomal protein S5 domain 2-like"/>
    <property type="match status" value="1"/>
</dbReference>
<evidence type="ECO:0000256" key="3">
    <source>
        <dbReference type="ARBA" id="ARBA00012895"/>
    </source>
</evidence>
<evidence type="ECO:0000259" key="7">
    <source>
        <dbReference type="Pfam" id="PF00204"/>
    </source>
</evidence>
<keyword evidence="6" id="KW-0413">Isomerase</keyword>
<dbReference type="GO" id="GO:0003918">
    <property type="term" value="F:DNA topoisomerase type II (double strand cut, ATP-hydrolyzing) activity"/>
    <property type="evidence" value="ECO:0007669"/>
    <property type="project" value="UniProtKB-EC"/>
</dbReference>
<dbReference type="GO" id="GO:0005634">
    <property type="term" value="C:nucleus"/>
    <property type="evidence" value="ECO:0007669"/>
    <property type="project" value="TreeGrafter"/>
</dbReference>
<dbReference type="GO" id="GO:0000819">
    <property type="term" value="P:sister chromatid segregation"/>
    <property type="evidence" value="ECO:0007669"/>
    <property type="project" value="TreeGrafter"/>
</dbReference>
<comment type="catalytic activity">
    <reaction evidence="1">
        <text>ATP-dependent breakage, passage and rejoining of double-stranded DNA.</text>
        <dbReference type="EC" id="5.6.2.2"/>
    </reaction>
</comment>
<accession>A0A8S2ZDR4</accession>
<dbReference type="InterPro" id="IPR013506">
    <property type="entry name" value="Topo_IIA_bsu_dom2"/>
</dbReference>
<comment type="cofactor">
    <cofactor evidence="2">
        <name>Mg(2+)</name>
        <dbReference type="ChEBI" id="CHEBI:18420"/>
    </cofactor>
</comment>
<keyword evidence="4" id="KW-0799">Topoisomerase</keyword>
<evidence type="ECO:0000256" key="2">
    <source>
        <dbReference type="ARBA" id="ARBA00001946"/>
    </source>
</evidence>
<dbReference type="GO" id="GO:0006265">
    <property type="term" value="P:DNA topological change"/>
    <property type="evidence" value="ECO:0007669"/>
    <property type="project" value="InterPro"/>
</dbReference>
<evidence type="ECO:0000256" key="6">
    <source>
        <dbReference type="ARBA" id="ARBA00023235"/>
    </source>
</evidence>
<dbReference type="EMBL" id="CAJOBH010102961">
    <property type="protein sequence ID" value="CAF4622503.1"/>
    <property type="molecule type" value="Genomic_DNA"/>
</dbReference>
<dbReference type="GO" id="GO:0000712">
    <property type="term" value="P:resolution of meiotic recombination intermediates"/>
    <property type="evidence" value="ECO:0007669"/>
    <property type="project" value="TreeGrafter"/>
</dbReference>
<dbReference type="InterPro" id="IPR050634">
    <property type="entry name" value="DNA_Topoisomerase_II"/>
</dbReference>
<dbReference type="Gene3D" id="3.30.230.10">
    <property type="match status" value="1"/>
</dbReference>
<evidence type="ECO:0000313" key="9">
    <source>
        <dbReference type="Proteomes" id="UP000681967"/>
    </source>
</evidence>
<dbReference type="GO" id="GO:0003677">
    <property type="term" value="F:DNA binding"/>
    <property type="evidence" value="ECO:0007669"/>
    <property type="project" value="UniProtKB-KW"/>
</dbReference>
<comment type="caution">
    <text evidence="8">The sequence shown here is derived from an EMBL/GenBank/DDBJ whole genome shotgun (WGS) entry which is preliminary data.</text>
</comment>
<evidence type="ECO:0000313" key="8">
    <source>
        <dbReference type="EMBL" id="CAF4622503.1"/>
    </source>
</evidence>
<feature type="domain" description="DNA topoisomerase type IIA subunit B" evidence="7">
    <location>
        <begin position="150"/>
        <end position="235"/>
    </location>
</feature>
<evidence type="ECO:0000256" key="1">
    <source>
        <dbReference type="ARBA" id="ARBA00000185"/>
    </source>
</evidence>
<dbReference type="EC" id="5.6.2.2" evidence="3"/>
<dbReference type="Pfam" id="PF00204">
    <property type="entry name" value="DNA_gyraseB"/>
    <property type="match status" value="1"/>
</dbReference>
<evidence type="ECO:0000256" key="5">
    <source>
        <dbReference type="ARBA" id="ARBA00023125"/>
    </source>
</evidence>
<gene>
    <name evidence="8" type="ORF">BYL167_LOCUS41024</name>
</gene>
<dbReference type="PANTHER" id="PTHR10169:SF38">
    <property type="entry name" value="DNA TOPOISOMERASE 2"/>
    <property type="match status" value="1"/>
</dbReference>
<feature type="non-terminal residue" evidence="8">
    <location>
        <position position="1"/>
    </location>
</feature>
<evidence type="ECO:0000256" key="4">
    <source>
        <dbReference type="ARBA" id="ARBA00023029"/>
    </source>
</evidence>
<dbReference type="InterPro" id="IPR014721">
    <property type="entry name" value="Ribsml_uS5_D2-typ_fold_subgr"/>
</dbReference>
<dbReference type="GO" id="GO:0005524">
    <property type="term" value="F:ATP binding"/>
    <property type="evidence" value="ECO:0007669"/>
    <property type="project" value="InterPro"/>
</dbReference>
<organism evidence="8 9">
    <name type="scientific">Rotaria magnacalcarata</name>
    <dbReference type="NCBI Taxonomy" id="392030"/>
    <lineage>
        <taxon>Eukaryota</taxon>
        <taxon>Metazoa</taxon>
        <taxon>Spiralia</taxon>
        <taxon>Gnathifera</taxon>
        <taxon>Rotifera</taxon>
        <taxon>Eurotatoria</taxon>
        <taxon>Bdelloidea</taxon>
        <taxon>Philodinida</taxon>
        <taxon>Philodinidae</taxon>
        <taxon>Rotaria</taxon>
    </lineage>
</organism>